<gene>
    <name evidence="3" type="ORF">F3Y22_tig00112738pilonHSYRG01095</name>
</gene>
<sequence length="495" mass="54778">MMPFSGYMDSNPLRNQTPYPQHYFPGFEAVQPYFKADPSQSSMMYESWPCSSSCSRSLKIEEQENDAKEKEDGSVANSTKKFPISNCVDSTRGEGEKQSQNQQKQDQKMQMPLPSFGYRILIGSRKQMKTEINKGLQTASYNSKQAPFSVEYVPVEHSVSDAKIDNHNWSWRALRTRMLLKQRGRGKQAEVKDVSVKRDEDAPKVDLGKTVMVVQGLLASKGQSEDILTKASITPDKKKKLQSEENKVGETTSANQDQVSGSLSITSVEVSGQPTVERTKIESHESKRGNKSKFEEVVGAEKEVGSDNAANTVEMAHGQCKAEKKECQMLKQPSSSNLPSVDSSVREARKSLVKELVTLQEKLDALASKWAEEKIKDLGSAESADSSGRASGIVSMEEESGNASAAFEDTSENVNIIKESDQDCLNVKDGKDEETTKIPGVEQGLDEKVDNNTVEVSIEHHTVPRIEVDVPPNLEQVTHMSSVPELKFEADELVE</sequence>
<feature type="compositionally biased region" description="Polar residues" evidence="1">
    <location>
        <begin position="249"/>
        <end position="276"/>
    </location>
</feature>
<feature type="region of interest" description="Disordered" evidence="1">
    <location>
        <begin position="56"/>
        <end position="110"/>
    </location>
</feature>
<evidence type="ECO:0000259" key="2">
    <source>
        <dbReference type="PROSITE" id="PS51035"/>
    </source>
</evidence>
<feature type="compositionally biased region" description="Basic and acidic residues" evidence="1">
    <location>
        <begin position="277"/>
        <end position="305"/>
    </location>
</feature>
<evidence type="ECO:0000256" key="1">
    <source>
        <dbReference type="SAM" id="MobiDB-lite"/>
    </source>
</evidence>
<accession>A0A6A2Y413</accession>
<organism evidence="3 4">
    <name type="scientific">Hibiscus syriacus</name>
    <name type="common">Rose of Sharon</name>
    <dbReference type="NCBI Taxonomy" id="106335"/>
    <lineage>
        <taxon>Eukaryota</taxon>
        <taxon>Viridiplantae</taxon>
        <taxon>Streptophyta</taxon>
        <taxon>Embryophyta</taxon>
        <taxon>Tracheophyta</taxon>
        <taxon>Spermatophyta</taxon>
        <taxon>Magnoliopsida</taxon>
        <taxon>eudicotyledons</taxon>
        <taxon>Gunneridae</taxon>
        <taxon>Pentapetalae</taxon>
        <taxon>rosids</taxon>
        <taxon>malvids</taxon>
        <taxon>Malvales</taxon>
        <taxon>Malvaceae</taxon>
        <taxon>Malvoideae</taxon>
        <taxon>Hibiscus</taxon>
    </lineage>
</organism>
<feature type="domain" description="BAG" evidence="2">
    <location>
        <begin position="344"/>
        <end position="367"/>
    </location>
</feature>
<dbReference type="GO" id="GO:0051087">
    <property type="term" value="F:protein-folding chaperone binding"/>
    <property type="evidence" value="ECO:0007669"/>
    <property type="project" value="InterPro"/>
</dbReference>
<dbReference type="InterPro" id="IPR003103">
    <property type="entry name" value="BAG_domain"/>
</dbReference>
<feature type="compositionally biased region" description="Basic and acidic residues" evidence="1">
    <location>
        <begin position="58"/>
        <end position="73"/>
    </location>
</feature>
<dbReference type="AlphaFoldDB" id="A0A6A2Y413"/>
<feature type="region of interest" description="Disordered" evidence="1">
    <location>
        <begin position="237"/>
        <end position="312"/>
    </location>
</feature>
<feature type="region of interest" description="Disordered" evidence="1">
    <location>
        <begin position="376"/>
        <end position="408"/>
    </location>
</feature>
<comment type="caution">
    <text evidence="3">The sequence shown here is derived from an EMBL/GenBank/DDBJ whole genome shotgun (WGS) entry which is preliminary data.</text>
</comment>
<evidence type="ECO:0000313" key="4">
    <source>
        <dbReference type="Proteomes" id="UP000436088"/>
    </source>
</evidence>
<name>A0A6A2Y413_HIBSY</name>
<dbReference type="PROSITE" id="PS51035">
    <property type="entry name" value="BAG"/>
    <property type="match status" value="1"/>
</dbReference>
<reference evidence="3" key="1">
    <citation type="submission" date="2019-09" db="EMBL/GenBank/DDBJ databases">
        <title>Draft genome information of white flower Hibiscus syriacus.</title>
        <authorList>
            <person name="Kim Y.-M."/>
        </authorList>
    </citation>
    <scope>NUCLEOTIDE SEQUENCE [LARGE SCALE GENOMIC DNA]</scope>
    <source>
        <strain evidence="3">YM2019G1</strain>
    </source>
</reference>
<dbReference type="EMBL" id="VEPZ02001641">
    <property type="protein sequence ID" value="KAE8664927.1"/>
    <property type="molecule type" value="Genomic_DNA"/>
</dbReference>
<protein>
    <recommendedName>
        <fullName evidence="2">BAG domain-containing protein</fullName>
    </recommendedName>
</protein>
<evidence type="ECO:0000313" key="3">
    <source>
        <dbReference type="EMBL" id="KAE8664927.1"/>
    </source>
</evidence>
<dbReference type="Proteomes" id="UP000436088">
    <property type="component" value="Unassembled WGS sequence"/>
</dbReference>
<feature type="compositionally biased region" description="Low complexity" evidence="1">
    <location>
        <begin position="98"/>
        <end position="110"/>
    </location>
</feature>
<proteinExistence type="predicted"/>
<keyword evidence="4" id="KW-1185">Reference proteome</keyword>